<name>A0A0U9H813_9BACI</name>
<accession>A0A0U9H813</accession>
<evidence type="ECO:0000313" key="2">
    <source>
        <dbReference type="Proteomes" id="UP000052946"/>
    </source>
</evidence>
<dbReference type="AlphaFoldDB" id="A0A0U9H813"/>
<reference evidence="2" key="1">
    <citation type="submission" date="2015-07" db="EMBL/GenBank/DDBJ databases">
        <title>Draft Genome Sequence of Oceanobacillus picturae Heshi-B3 that Was Isolated from Fermented Rice Bran with Aging Salted Mackerel, Which Was Named Heshiko as Traditional Fermented Seafood in Japan.</title>
        <authorList>
            <person name="Akuzawa S."/>
            <person name="Nakagawa J."/>
            <person name="Kanekatsu T."/>
            <person name="Kanesaki Y."/>
            <person name="Suzuki T."/>
        </authorList>
    </citation>
    <scope>NUCLEOTIDE SEQUENCE [LARGE SCALE GENOMIC DNA]</scope>
    <source>
        <strain evidence="2">Heshi-B3</strain>
    </source>
</reference>
<keyword evidence="1" id="KW-0067">ATP-binding</keyword>
<keyword evidence="1" id="KW-0547">Nucleotide-binding</keyword>
<dbReference type="RefSeq" id="WP_058950575.1">
    <property type="nucleotide sequence ID" value="NZ_BBXV01000030.1"/>
</dbReference>
<comment type="caution">
    <text evidence="1">The sequence shown here is derived from an EMBL/GenBank/DDBJ whole genome shotgun (WGS) entry which is preliminary data.</text>
</comment>
<protein>
    <submittedName>
        <fullName evidence="1">ABC transporter ATP-binding protein</fullName>
    </submittedName>
</protein>
<dbReference type="Proteomes" id="UP000052946">
    <property type="component" value="Unassembled WGS sequence"/>
</dbReference>
<dbReference type="GO" id="GO:0005524">
    <property type="term" value="F:ATP binding"/>
    <property type="evidence" value="ECO:0007669"/>
    <property type="project" value="UniProtKB-KW"/>
</dbReference>
<organism evidence="1 2">
    <name type="scientific">Oceanobacillus picturae</name>
    <dbReference type="NCBI Taxonomy" id="171693"/>
    <lineage>
        <taxon>Bacteria</taxon>
        <taxon>Bacillati</taxon>
        <taxon>Bacillota</taxon>
        <taxon>Bacilli</taxon>
        <taxon>Bacillales</taxon>
        <taxon>Bacillaceae</taxon>
        <taxon>Oceanobacillus</taxon>
    </lineage>
</organism>
<proteinExistence type="predicted"/>
<reference evidence="1 2" key="2">
    <citation type="journal article" date="2016" name="Genome Announc.">
        <title>Draft Genome Sequence of Oceanobacillus picturae Heshi-B3, Isolated from Fermented Rice Bran in a Traditional Japanese Seafood Dish.</title>
        <authorList>
            <person name="Akuzawa S."/>
            <person name="Nagaoka J."/>
            <person name="Kanekatsu M."/>
            <person name="Kanesaki Y."/>
            <person name="Suzuki T."/>
        </authorList>
    </citation>
    <scope>NUCLEOTIDE SEQUENCE [LARGE SCALE GENOMIC DNA]</scope>
    <source>
        <strain evidence="1 2">Heshi-B3</strain>
    </source>
</reference>
<evidence type="ECO:0000313" key="1">
    <source>
        <dbReference type="EMBL" id="GAQ18639.1"/>
    </source>
</evidence>
<dbReference type="EMBL" id="BBXV01000030">
    <property type="protein sequence ID" value="GAQ18639.1"/>
    <property type="molecule type" value="Genomic_DNA"/>
</dbReference>
<sequence length="72" mass="8300">MEVAANQTDCICVVFVFQKTEQTEEVHLNSAQLTALLNAKQVWIERFSSKLKIESTVWSYGNNKVSFQIYLK</sequence>
<dbReference type="OrthoDB" id="2721234at2"/>
<gene>
    <name evidence="1" type="ORF">OPHB3_2580</name>
</gene>